<dbReference type="Gene3D" id="3.40.630.10">
    <property type="entry name" value="Zn peptidases"/>
    <property type="match status" value="1"/>
</dbReference>
<sequence length="932" mass="102389">MHTCFLRILACTLFLTVVAVSPTRGAKERAQSGIPTPQSVLGQSVGADFFLATYDESLKYFQALDAASDRVELLEVGETSFGLPWHIALISSADNLRNIERYREIAQRLAHPEGLTDDEARQLAIEGKSIVHIDGGLHATEVAHAQHTIQLGYDLVTGDDDPEIAAILDNVILMLWFSINPDGQNMVANWYRQNLGTIYETSGTPGLYQKYTGHDNNRDGYMINMIESRTVTRVTRKWEPQILYNHHQSSPFPTRIWIPPFAEPISTYVHPLMWRTVNMLGMSMAQALEERGQVGATHMGTGFDNWYPGFLDHANNFHNVASFLTETAAAGWATPRLYTVNDFPANRRDLRPESLYASPWKGGWWRLRDAVEYMLTASFSVLDFAAKYKYDVLYNRYQAGRETIQKFTDEPPYAFFVPQDQRDPVAAVELLRRLAYNGIEVHQLTTKVMHDGIEYGAGTWVIPMDQPFANYVRQLFAIQEYPDLREFPEGPPDQPYDVAGWTLPFMVGIHVIEATTPLDASTRLAMQPVGGTAVTWDTDIDAAPFDSAPGVGFDTNEMAAGIMPPAGRMTGSGDALVVDAAQNNSFKAITAALAAGGRVQFLPGMPGSDGEGGNSGRYLISGIDDATLQQWVGDFALQATRSSTGGADIGNPRIGLYQPWGGNMDEGWTRWVVEMYGFDSVTIRPGDIKAGNLRERFDVIVLADFGARTLIEGRAPGSVPGRYAGGIGREGVRIMDAFVRQGGTLVCINNSSMFAIDEFHLPVRNVVEDVGRSEFSQSGSILELEIDAYHPLMSGMSTDSKMFVGRGPVFTVEDGFEGAVFAKYPEQGSPLVSGYMLGEEHVQGYAAGVNVRHGDGNVILLGFRPQWRGQTFATFKILFNAALFHGEMAAEAQGSPGFWEPPEEVEDEGGEESEEGSGPGGRGGRRGSRGGR</sequence>
<proteinExistence type="predicted"/>
<dbReference type="CDD" id="cd06240">
    <property type="entry name" value="M14-like"/>
    <property type="match status" value="1"/>
</dbReference>
<dbReference type="InterPro" id="IPR029062">
    <property type="entry name" value="Class_I_gatase-like"/>
</dbReference>
<dbReference type="AlphaFoldDB" id="A0A381SBU1"/>
<evidence type="ECO:0000313" key="3">
    <source>
        <dbReference type="EMBL" id="SUZ98613.1"/>
    </source>
</evidence>
<dbReference type="SUPFAM" id="SSF53187">
    <property type="entry name" value="Zn-dependent exopeptidases"/>
    <property type="match status" value="1"/>
</dbReference>
<reference evidence="3" key="1">
    <citation type="submission" date="2018-05" db="EMBL/GenBank/DDBJ databases">
        <authorList>
            <person name="Lanie J.A."/>
            <person name="Ng W.-L."/>
            <person name="Kazmierczak K.M."/>
            <person name="Andrzejewski T.M."/>
            <person name="Davidsen T.M."/>
            <person name="Wayne K.J."/>
            <person name="Tettelin H."/>
            <person name="Glass J.I."/>
            <person name="Rusch D."/>
            <person name="Podicherti R."/>
            <person name="Tsui H.-C.T."/>
            <person name="Winkler M.E."/>
        </authorList>
    </citation>
    <scope>NUCLEOTIDE SEQUENCE</scope>
</reference>
<dbReference type="GO" id="GO:0008270">
    <property type="term" value="F:zinc ion binding"/>
    <property type="evidence" value="ECO:0007669"/>
    <property type="project" value="InterPro"/>
</dbReference>
<feature type="domain" description="Peptidase M14" evidence="2">
    <location>
        <begin position="60"/>
        <end position="218"/>
    </location>
</feature>
<gene>
    <name evidence="3" type="ORF">METZ01_LOCUS51467</name>
</gene>
<dbReference type="GO" id="GO:0006508">
    <property type="term" value="P:proteolysis"/>
    <property type="evidence" value="ECO:0007669"/>
    <property type="project" value="InterPro"/>
</dbReference>
<protein>
    <recommendedName>
        <fullName evidence="2">Peptidase M14 domain-containing protein</fullName>
    </recommendedName>
</protein>
<dbReference type="InterPro" id="IPR000834">
    <property type="entry name" value="Peptidase_M14"/>
</dbReference>
<name>A0A381SBU1_9ZZZZ</name>
<evidence type="ECO:0000259" key="2">
    <source>
        <dbReference type="Pfam" id="PF00246"/>
    </source>
</evidence>
<dbReference type="GO" id="GO:0004181">
    <property type="term" value="F:metallocarboxypeptidase activity"/>
    <property type="evidence" value="ECO:0007669"/>
    <property type="project" value="InterPro"/>
</dbReference>
<organism evidence="3">
    <name type="scientific">marine metagenome</name>
    <dbReference type="NCBI Taxonomy" id="408172"/>
    <lineage>
        <taxon>unclassified sequences</taxon>
        <taxon>metagenomes</taxon>
        <taxon>ecological metagenomes</taxon>
    </lineage>
</organism>
<feature type="region of interest" description="Disordered" evidence="1">
    <location>
        <begin position="893"/>
        <end position="932"/>
    </location>
</feature>
<evidence type="ECO:0000256" key="1">
    <source>
        <dbReference type="SAM" id="MobiDB-lite"/>
    </source>
</evidence>
<dbReference type="SUPFAM" id="SSF52317">
    <property type="entry name" value="Class I glutamine amidotransferase-like"/>
    <property type="match status" value="1"/>
</dbReference>
<accession>A0A381SBU1</accession>
<feature type="compositionally biased region" description="Acidic residues" evidence="1">
    <location>
        <begin position="901"/>
        <end position="915"/>
    </location>
</feature>
<dbReference type="EMBL" id="UINC01002621">
    <property type="protein sequence ID" value="SUZ98613.1"/>
    <property type="molecule type" value="Genomic_DNA"/>
</dbReference>
<dbReference type="Pfam" id="PF00246">
    <property type="entry name" value="Peptidase_M14"/>
    <property type="match status" value="1"/>
</dbReference>
<feature type="compositionally biased region" description="Basic residues" evidence="1">
    <location>
        <begin position="923"/>
        <end position="932"/>
    </location>
</feature>